<dbReference type="SUPFAM" id="SSF51735">
    <property type="entry name" value="NAD(P)-binding Rossmann-fold domains"/>
    <property type="match status" value="1"/>
</dbReference>
<dbReference type="GO" id="GO:0016646">
    <property type="term" value="F:oxidoreductase activity, acting on the CH-NH group of donors, NAD or NADP as acceptor"/>
    <property type="evidence" value="ECO:0007669"/>
    <property type="project" value="TreeGrafter"/>
</dbReference>
<dbReference type="Proteomes" id="UP000283095">
    <property type="component" value="Chromosome"/>
</dbReference>
<dbReference type="InterPro" id="IPR051606">
    <property type="entry name" value="Polyketide_Oxido-like"/>
</dbReference>
<protein>
    <submittedName>
        <fullName evidence="1">NADH-flavin reductase</fullName>
    </submittedName>
</protein>
<dbReference type="PANTHER" id="PTHR43355">
    <property type="entry name" value="FLAVIN REDUCTASE (NADPH)"/>
    <property type="match status" value="1"/>
</dbReference>
<accession>A0A3Q9RL81</accession>
<dbReference type="OrthoDB" id="9790734at2"/>
<dbReference type="Pfam" id="PF13460">
    <property type="entry name" value="NAD_binding_10"/>
    <property type="match status" value="1"/>
</dbReference>
<name>A0A3Q9RL81_9BACI</name>
<dbReference type="PANTHER" id="PTHR43355:SF2">
    <property type="entry name" value="FLAVIN REDUCTASE (NADPH)"/>
    <property type="match status" value="1"/>
</dbReference>
<dbReference type="EMBL" id="CP026095">
    <property type="protein sequence ID" value="AZV41808.1"/>
    <property type="molecule type" value="Genomic_DNA"/>
</dbReference>
<gene>
    <name evidence="1" type="ORF">BAOM_1198</name>
</gene>
<reference evidence="1 2" key="1">
    <citation type="submission" date="2018-01" db="EMBL/GenBank/DDBJ databases">
        <title>Bacillus asahii Genome sequencing and assembly.</title>
        <authorList>
            <person name="Jiang H."/>
            <person name="Feng Y."/>
            <person name="Zhao F."/>
            <person name="Lin X."/>
        </authorList>
    </citation>
    <scope>NUCLEOTIDE SEQUENCE [LARGE SCALE GENOMIC DNA]</scope>
    <source>
        <strain evidence="1 2">OM18</strain>
    </source>
</reference>
<dbReference type="AlphaFoldDB" id="A0A3Q9RL81"/>
<dbReference type="RefSeq" id="WP_127759425.1">
    <property type="nucleotide sequence ID" value="NZ_CP026095.1"/>
</dbReference>
<dbReference type="Gene3D" id="3.40.50.720">
    <property type="entry name" value="NAD(P)-binding Rossmann-like Domain"/>
    <property type="match status" value="1"/>
</dbReference>
<evidence type="ECO:0000313" key="2">
    <source>
        <dbReference type="Proteomes" id="UP000283095"/>
    </source>
</evidence>
<sequence length="212" mass="24408">MDNPYKIGIIGGTGKVGRHIATNAIQKGYKVRMLVRNPEKLLCKNDKIEIVEGQIQDIENIRELLKDCKIVINTFGQPTKEEPMYSKVTKNILEVMKDLNISRYIGVSGGSLTINDDKKSFLNRFGAKMFELSFPKMMVDKKLEWEILFNNKHIHWTLIRLPFVKDSLKSNYIKESLTDMPGTKITNQDIATFIIDHIDNPKYIHKAPFISH</sequence>
<proteinExistence type="predicted"/>
<dbReference type="KEGG" id="pasa:BAOM_1198"/>
<organism evidence="1 2">
    <name type="scientific">Peribacillus asahii</name>
    <dbReference type="NCBI Taxonomy" id="228899"/>
    <lineage>
        <taxon>Bacteria</taxon>
        <taxon>Bacillati</taxon>
        <taxon>Bacillota</taxon>
        <taxon>Bacilli</taxon>
        <taxon>Bacillales</taxon>
        <taxon>Bacillaceae</taxon>
        <taxon>Peribacillus</taxon>
    </lineage>
</organism>
<dbReference type="InterPro" id="IPR036291">
    <property type="entry name" value="NAD(P)-bd_dom_sf"/>
</dbReference>
<evidence type="ECO:0000313" key="1">
    <source>
        <dbReference type="EMBL" id="AZV41808.1"/>
    </source>
</evidence>
<dbReference type="InterPro" id="IPR016040">
    <property type="entry name" value="NAD(P)-bd_dom"/>
</dbReference>